<feature type="domain" description="DUF2470" evidence="1">
    <location>
        <begin position="258"/>
        <end position="330"/>
    </location>
</feature>
<sequence>LQCTNYNSQPNSPIISGIFCEATTKGISLACWDIIRAGGVQRLLVIILELSKVLFCTKMQRSVLSGGRTQQHQLFAGSSRRPQPFMPIRPLSVTVCNATASLNGNGNGVHSNGKAPFAKYPSPAQTIRTLVDIVNEGTLCTIGSSGHPVGIPVTFSTDKQGRLQLHLDRTAMEIANINGSTACSLMVQPVTQPARAVAAVTLVGKVDVPVDAATAAPLHVDKCLYFGGLDQAHKGQEVSGEDFNTAEPDVLRKAAAELVNNWNGERAEDIYRIVSDFLGVPLVEMSYAELLWVDYLGMYIRTEVNGKEPEVVRVPFYRPVLDERDARSVITMAAQIAWERERSYNPPLPSIFADAANN</sequence>
<dbReference type="PANTHER" id="PTHR13343:SF22">
    <property type="entry name" value="GLUTAMYL-TRNA REDUCTASE-BINDING PROTEIN, CHLOROPLASTIC"/>
    <property type="match status" value="1"/>
</dbReference>
<dbReference type="SUPFAM" id="SSF50475">
    <property type="entry name" value="FMN-binding split barrel"/>
    <property type="match status" value="1"/>
</dbReference>
<evidence type="ECO:0000313" key="3">
    <source>
        <dbReference type="EMBL" id="GIL97250.1"/>
    </source>
</evidence>
<evidence type="ECO:0000313" key="4">
    <source>
        <dbReference type="Proteomes" id="UP000747110"/>
    </source>
</evidence>
<comment type="caution">
    <text evidence="2">The sequence shown here is derived from an EMBL/GenBank/DDBJ whole genome shotgun (WGS) entry which is preliminary data.</text>
</comment>
<proteinExistence type="predicted"/>
<protein>
    <recommendedName>
        <fullName evidence="1">DUF2470 domain-containing protein</fullName>
    </recommendedName>
</protein>
<gene>
    <name evidence="2" type="ORF">Vretifemale_6914</name>
    <name evidence="3" type="ORF">Vretimale_2978</name>
</gene>
<keyword evidence="4" id="KW-1185">Reference proteome</keyword>
<name>A0A8J4C9Q2_9CHLO</name>
<dbReference type="InterPro" id="IPR012349">
    <property type="entry name" value="Split_barrel_FMN-bd"/>
</dbReference>
<dbReference type="EMBL" id="BNCP01000010">
    <property type="protein sequence ID" value="GIL77461.1"/>
    <property type="molecule type" value="Genomic_DNA"/>
</dbReference>
<dbReference type="InterPro" id="IPR019595">
    <property type="entry name" value="DUF2470"/>
</dbReference>
<dbReference type="Proteomes" id="UP000747110">
    <property type="component" value="Unassembled WGS sequence"/>
</dbReference>
<dbReference type="Pfam" id="PF10615">
    <property type="entry name" value="DUF2470"/>
    <property type="match status" value="1"/>
</dbReference>
<dbReference type="EMBL" id="BNCQ01000004">
    <property type="protein sequence ID" value="GIL97250.1"/>
    <property type="molecule type" value="Genomic_DNA"/>
</dbReference>
<accession>A0A8J4C9Q2</accession>
<dbReference type="Proteomes" id="UP000722791">
    <property type="component" value="Unassembled WGS sequence"/>
</dbReference>
<dbReference type="PANTHER" id="PTHR13343">
    <property type="entry name" value="CREG1 PROTEIN"/>
    <property type="match status" value="1"/>
</dbReference>
<evidence type="ECO:0000313" key="2">
    <source>
        <dbReference type="EMBL" id="GIL77461.1"/>
    </source>
</evidence>
<organism evidence="2 4">
    <name type="scientific">Volvox reticuliferus</name>
    <dbReference type="NCBI Taxonomy" id="1737510"/>
    <lineage>
        <taxon>Eukaryota</taxon>
        <taxon>Viridiplantae</taxon>
        <taxon>Chlorophyta</taxon>
        <taxon>core chlorophytes</taxon>
        <taxon>Chlorophyceae</taxon>
        <taxon>CS clade</taxon>
        <taxon>Chlamydomonadales</taxon>
        <taxon>Volvocaceae</taxon>
        <taxon>Volvox</taxon>
    </lineage>
</organism>
<dbReference type="GO" id="GO:0005737">
    <property type="term" value="C:cytoplasm"/>
    <property type="evidence" value="ECO:0007669"/>
    <property type="project" value="UniProtKB-ARBA"/>
</dbReference>
<dbReference type="Gene3D" id="2.30.110.10">
    <property type="entry name" value="Electron Transport, Fmn-binding Protein, Chain A"/>
    <property type="match status" value="1"/>
</dbReference>
<dbReference type="AlphaFoldDB" id="A0A8J4C9Q2"/>
<reference evidence="2" key="1">
    <citation type="journal article" date="2021" name="Proc. Natl. Acad. Sci. U.S.A.">
        <title>Three genomes in the algal genus Volvox reveal the fate of a haploid sex-determining region after a transition to homothallism.</title>
        <authorList>
            <person name="Yamamoto K."/>
            <person name="Hamaji T."/>
            <person name="Kawai-Toyooka H."/>
            <person name="Matsuzaki R."/>
            <person name="Takahashi F."/>
            <person name="Nishimura Y."/>
            <person name="Kawachi M."/>
            <person name="Noguchi H."/>
            <person name="Minakuchi Y."/>
            <person name="Umen J.G."/>
            <person name="Toyoda A."/>
            <person name="Nozaki H."/>
        </authorList>
    </citation>
    <scope>NUCLEOTIDE SEQUENCE</scope>
    <source>
        <strain evidence="3">NIES-3785</strain>
        <strain evidence="2">NIES-3786</strain>
    </source>
</reference>
<dbReference type="OrthoDB" id="2138282at2759"/>
<dbReference type="Gene3D" id="3.20.180.10">
    <property type="entry name" value="PNP-oxidase-like"/>
    <property type="match status" value="1"/>
</dbReference>
<feature type="non-terminal residue" evidence="2">
    <location>
        <position position="1"/>
    </location>
</feature>
<evidence type="ECO:0000259" key="1">
    <source>
        <dbReference type="Pfam" id="PF10615"/>
    </source>
</evidence>
<dbReference type="InterPro" id="IPR037119">
    <property type="entry name" value="Haem_oxidase_HugZ-like_sf"/>
</dbReference>